<protein>
    <submittedName>
        <fullName evidence="2">Uncharacterized protein</fullName>
    </submittedName>
</protein>
<feature type="region of interest" description="Disordered" evidence="1">
    <location>
        <begin position="1"/>
        <end position="27"/>
    </location>
</feature>
<dbReference type="Proteomes" id="UP000000763">
    <property type="component" value="Chromosome 7"/>
</dbReference>
<accession>Q8H4H2</accession>
<evidence type="ECO:0000256" key="1">
    <source>
        <dbReference type="SAM" id="MobiDB-lite"/>
    </source>
</evidence>
<reference evidence="3" key="2">
    <citation type="journal article" date="2008" name="Nucleic Acids Res.">
        <title>The rice annotation project database (RAP-DB): 2008 update.</title>
        <authorList>
            <consortium name="The rice annotation project (RAP)"/>
        </authorList>
    </citation>
    <scope>GENOME REANNOTATION</scope>
    <source>
        <strain evidence="3">cv. Nipponbare</strain>
    </source>
</reference>
<sequence length="122" mass="13603">MEACAGEGRAAAWSKRPTARRGGVPPRGSLACARSWMRGRVRELTGDKCQGRPKRARCRHGCPPTFSSRFPLHASFHETLDNELSRPQPRRAIHSLVADHRRSHVALLGGCALLERERNRGE</sequence>
<evidence type="ECO:0000313" key="3">
    <source>
        <dbReference type="Proteomes" id="UP000000763"/>
    </source>
</evidence>
<reference evidence="3" key="1">
    <citation type="journal article" date="2005" name="Nature">
        <title>The map-based sequence of the rice genome.</title>
        <authorList>
            <consortium name="International rice genome sequencing project (IRGSP)"/>
            <person name="Matsumoto T."/>
            <person name="Wu J."/>
            <person name="Kanamori H."/>
            <person name="Katayose Y."/>
            <person name="Fujisawa M."/>
            <person name="Namiki N."/>
            <person name="Mizuno H."/>
            <person name="Yamamoto K."/>
            <person name="Antonio B.A."/>
            <person name="Baba T."/>
            <person name="Sakata K."/>
            <person name="Nagamura Y."/>
            <person name="Aoki H."/>
            <person name="Arikawa K."/>
            <person name="Arita K."/>
            <person name="Bito T."/>
            <person name="Chiden Y."/>
            <person name="Fujitsuka N."/>
            <person name="Fukunaka R."/>
            <person name="Hamada M."/>
            <person name="Harada C."/>
            <person name="Hayashi A."/>
            <person name="Hijishita S."/>
            <person name="Honda M."/>
            <person name="Hosokawa S."/>
            <person name="Ichikawa Y."/>
            <person name="Idonuma A."/>
            <person name="Iijima M."/>
            <person name="Ikeda M."/>
            <person name="Ikeno M."/>
            <person name="Ito K."/>
            <person name="Ito S."/>
            <person name="Ito T."/>
            <person name="Ito Y."/>
            <person name="Ito Y."/>
            <person name="Iwabuchi A."/>
            <person name="Kamiya K."/>
            <person name="Karasawa W."/>
            <person name="Kurita K."/>
            <person name="Katagiri S."/>
            <person name="Kikuta A."/>
            <person name="Kobayashi H."/>
            <person name="Kobayashi N."/>
            <person name="Machita K."/>
            <person name="Maehara T."/>
            <person name="Masukawa M."/>
            <person name="Mizubayashi T."/>
            <person name="Mukai Y."/>
            <person name="Nagasaki H."/>
            <person name="Nagata Y."/>
            <person name="Naito S."/>
            <person name="Nakashima M."/>
            <person name="Nakama Y."/>
            <person name="Nakamichi Y."/>
            <person name="Nakamura M."/>
            <person name="Meguro A."/>
            <person name="Negishi M."/>
            <person name="Ohta I."/>
            <person name="Ohta T."/>
            <person name="Okamoto M."/>
            <person name="Ono N."/>
            <person name="Saji S."/>
            <person name="Sakaguchi M."/>
            <person name="Sakai K."/>
            <person name="Shibata M."/>
            <person name="Shimokawa T."/>
            <person name="Song J."/>
            <person name="Takazaki Y."/>
            <person name="Terasawa K."/>
            <person name="Tsugane M."/>
            <person name="Tsuji K."/>
            <person name="Ueda S."/>
            <person name="Waki K."/>
            <person name="Yamagata H."/>
            <person name="Yamamoto M."/>
            <person name="Yamamoto S."/>
            <person name="Yamane H."/>
            <person name="Yoshiki S."/>
            <person name="Yoshihara R."/>
            <person name="Yukawa K."/>
            <person name="Zhong H."/>
            <person name="Yano M."/>
            <person name="Yuan Q."/>
            <person name="Ouyang S."/>
            <person name="Liu J."/>
            <person name="Jones K.M."/>
            <person name="Gansberger K."/>
            <person name="Moffat K."/>
            <person name="Hill J."/>
            <person name="Bera J."/>
            <person name="Fadrosh D."/>
            <person name="Jin S."/>
            <person name="Johri S."/>
            <person name="Kim M."/>
            <person name="Overton L."/>
            <person name="Reardon M."/>
            <person name="Tsitrin T."/>
            <person name="Vuong H."/>
            <person name="Weaver B."/>
            <person name="Ciecko A."/>
            <person name="Tallon L."/>
            <person name="Jackson J."/>
            <person name="Pai G."/>
            <person name="Aken S.V."/>
            <person name="Utterback T."/>
            <person name="Reidmuller S."/>
            <person name="Feldblyum T."/>
            <person name="Hsiao J."/>
            <person name="Zismann V."/>
            <person name="Iobst S."/>
            <person name="de Vazeille A.R."/>
            <person name="Buell C.R."/>
            <person name="Ying K."/>
            <person name="Li Y."/>
            <person name="Lu T."/>
            <person name="Huang Y."/>
            <person name="Zhao Q."/>
            <person name="Feng Q."/>
            <person name="Zhang L."/>
            <person name="Zhu J."/>
            <person name="Weng Q."/>
            <person name="Mu J."/>
            <person name="Lu Y."/>
            <person name="Fan D."/>
            <person name="Liu Y."/>
            <person name="Guan J."/>
            <person name="Zhang Y."/>
            <person name="Yu S."/>
            <person name="Liu X."/>
            <person name="Zhang Y."/>
            <person name="Hong G."/>
            <person name="Han B."/>
            <person name="Choisne N."/>
            <person name="Demange N."/>
            <person name="Orjeda G."/>
            <person name="Samain S."/>
            <person name="Cattolico L."/>
            <person name="Pelletier E."/>
            <person name="Couloux A."/>
            <person name="Segurens B."/>
            <person name="Wincker P."/>
            <person name="D'Hont A."/>
            <person name="Scarpelli C."/>
            <person name="Weissenbach J."/>
            <person name="Salanoubat M."/>
            <person name="Quetier F."/>
            <person name="Yu Y."/>
            <person name="Kim H.R."/>
            <person name="Rambo T."/>
            <person name="Currie J."/>
            <person name="Collura K."/>
            <person name="Luo M."/>
            <person name="Yang T."/>
            <person name="Ammiraju J.S.S."/>
            <person name="Engler F."/>
            <person name="Soderlund C."/>
            <person name="Wing R.A."/>
            <person name="Palmer L.E."/>
            <person name="de la Bastide M."/>
            <person name="Spiegel L."/>
            <person name="Nascimento L."/>
            <person name="Zutavern T."/>
            <person name="O'Shaughnessy A."/>
            <person name="Dike S."/>
            <person name="Dedhia N."/>
            <person name="Preston R."/>
            <person name="Balija V."/>
            <person name="McCombie W.R."/>
            <person name="Chow T."/>
            <person name="Chen H."/>
            <person name="Chung M."/>
            <person name="Chen C."/>
            <person name="Shaw J."/>
            <person name="Wu H."/>
            <person name="Hsiao K."/>
            <person name="Chao Y."/>
            <person name="Chu M."/>
            <person name="Cheng C."/>
            <person name="Hour A."/>
            <person name="Lee P."/>
            <person name="Lin S."/>
            <person name="Lin Y."/>
            <person name="Liou J."/>
            <person name="Liu S."/>
            <person name="Hsing Y."/>
            <person name="Raghuvanshi S."/>
            <person name="Mohanty A."/>
            <person name="Bharti A.K."/>
            <person name="Gaur A."/>
            <person name="Gupta V."/>
            <person name="Kumar D."/>
            <person name="Ravi V."/>
            <person name="Vij S."/>
            <person name="Kapur A."/>
            <person name="Khurana P."/>
            <person name="Khurana P."/>
            <person name="Khurana J.P."/>
            <person name="Tyagi A.K."/>
            <person name="Gaikwad K."/>
            <person name="Singh A."/>
            <person name="Dalal V."/>
            <person name="Srivastava S."/>
            <person name="Dixit A."/>
            <person name="Pal A.K."/>
            <person name="Ghazi I.A."/>
            <person name="Yadav M."/>
            <person name="Pandit A."/>
            <person name="Bhargava A."/>
            <person name="Sureshbabu K."/>
            <person name="Batra K."/>
            <person name="Sharma T.R."/>
            <person name="Mohapatra T."/>
            <person name="Singh N.K."/>
            <person name="Messing J."/>
            <person name="Nelson A.B."/>
            <person name="Fuks G."/>
            <person name="Kavchok S."/>
            <person name="Keizer G."/>
            <person name="Linton E."/>
            <person name="Llaca V."/>
            <person name="Song R."/>
            <person name="Tanyolac B."/>
            <person name="Young S."/>
            <person name="Ho-Il K."/>
            <person name="Hahn J.H."/>
            <person name="Sangsakoo G."/>
            <person name="Vanavichit A."/>
            <person name="de Mattos Luiz.A.T."/>
            <person name="Zimmer P.D."/>
            <person name="Malone G."/>
            <person name="Dellagostin O."/>
            <person name="de Oliveira A.C."/>
            <person name="Bevan M."/>
            <person name="Bancroft I."/>
            <person name="Minx P."/>
            <person name="Cordum H."/>
            <person name="Wilson R."/>
            <person name="Cheng Z."/>
            <person name="Jin W."/>
            <person name="Jiang J."/>
            <person name="Leong S.A."/>
            <person name="Iwama H."/>
            <person name="Gojobori T."/>
            <person name="Itoh T."/>
            <person name="Niimura Y."/>
            <person name="Fujii Y."/>
            <person name="Habara T."/>
            <person name="Sakai H."/>
            <person name="Sato Y."/>
            <person name="Wilson G."/>
            <person name="Kumar K."/>
            <person name="McCouch S."/>
            <person name="Juretic N."/>
            <person name="Hoen D."/>
            <person name="Wright S."/>
            <person name="Bruskiewich R."/>
            <person name="Bureau T."/>
            <person name="Miyao A."/>
            <person name="Hirochika H."/>
            <person name="Nishikawa T."/>
            <person name="Kadowaki K."/>
            <person name="Sugiura M."/>
            <person name="Burr B."/>
            <person name="Sasaki T."/>
        </authorList>
    </citation>
    <scope>NUCLEOTIDE SEQUENCE [LARGE SCALE GENOMIC DNA]</scope>
    <source>
        <strain evidence="3">cv. Nipponbare</strain>
    </source>
</reference>
<gene>
    <name evidence="2" type="primary">OJ1057_E05.113</name>
</gene>
<name>Q8H4H2_ORYSJ</name>
<organism evidence="2 3">
    <name type="scientific">Oryza sativa subsp. japonica</name>
    <name type="common">Rice</name>
    <dbReference type="NCBI Taxonomy" id="39947"/>
    <lineage>
        <taxon>Eukaryota</taxon>
        <taxon>Viridiplantae</taxon>
        <taxon>Streptophyta</taxon>
        <taxon>Embryophyta</taxon>
        <taxon>Tracheophyta</taxon>
        <taxon>Spermatophyta</taxon>
        <taxon>Magnoliopsida</taxon>
        <taxon>Liliopsida</taxon>
        <taxon>Poales</taxon>
        <taxon>Poaceae</taxon>
        <taxon>BOP clade</taxon>
        <taxon>Oryzoideae</taxon>
        <taxon>Oryzeae</taxon>
        <taxon>Oryzinae</taxon>
        <taxon>Oryza</taxon>
        <taxon>Oryza sativa</taxon>
    </lineage>
</organism>
<proteinExistence type="predicted"/>
<dbReference type="AlphaFoldDB" id="Q8H4H2"/>
<dbReference type="EMBL" id="AP004176">
    <property type="protein sequence ID" value="BAC21416.1"/>
    <property type="molecule type" value="Genomic_DNA"/>
</dbReference>
<evidence type="ECO:0000313" key="2">
    <source>
        <dbReference type="EMBL" id="BAC21416.1"/>
    </source>
</evidence>